<organism evidence="2 3">
    <name type="scientific">Erwinia phage pEp_SNUABM_01</name>
    <dbReference type="NCBI Taxonomy" id="2601643"/>
    <lineage>
        <taxon>Viruses</taxon>
        <taxon>Duplodnaviria</taxon>
        <taxon>Heunggongvirae</taxon>
        <taxon>Uroviricota</taxon>
        <taxon>Caudoviricetes</taxon>
        <taxon>Vequintavirinae</taxon>
        <taxon>Henunavirus</taxon>
        <taxon>Henunavirus SNUABM01</taxon>
    </lineage>
</organism>
<feature type="transmembrane region" description="Helical" evidence="1">
    <location>
        <begin position="32"/>
        <end position="51"/>
    </location>
</feature>
<evidence type="ECO:0000256" key="1">
    <source>
        <dbReference type="SAM" id="Phobius"/>
    </source>
</evidence>
<evidence type="ECO:0000313" key="3">
    <source>
        <dbReference type="Proteomes" id="UP000326545"/>
    </source>
</evidence>
<reference evidence="2 3" key="1">
    <citation type="submission" date="2019-07" db="EMBL/GenBank/DDBJ databases">
        <title>Complete genome sequence of bacteriophages infecting Erwinia pyrifoliae.</title>
        <authorList>
            <person name="Kim S.G."/>
            <person name="Park S.C."/>
        </authorList>
    </citation>
    <scope>NUCLEOTIDE SEQUENCE [LARGE SCALE GENOMIC DNA]</scope>
</reference>
<gene>
    <name evidence="2" type="ORF">pEpSNUABM01_145</name>
</gene>
<sequence length="65" mass="7126">MKYYLNGLGMLVFLVVTFGFGAPALVSAKDTLAVLLGFAWIAATPVVLFYWGRKAFKQKAEPVEV</sequence>
<protein>
    <submittedName>
        <fullName evidence="2">Putative membrane protein</fullName>
    </submittedName>
</protein>
<keyword evidence="1" id="KW-0812">Transmembrane</keyword>
<proteinExistence type="predicted"/>
<dbReference type="Proteomes" id="UP000326545">
    <property type="component" value="Segment"/>
</dbReference>
<keyword evidence="1" id="KW-0472">Membrane</keyword>
<keyword evidence="1" id="KW-1133">Transmembrane helix</keyword>
<feature type="transmembrane region" description="Helical" evidence="1">
    <location>
        <begin position="7"/>
        <end position="26"/>
    </location>
</feature>
<evidence type="ECO:0000313" key="2">
    <source>
        <dbReference type="EMBL" id="QEQ94971.1"/>
    </source>
</evidence>
<accession>A0A5J6DB71</accession>
<dbReference type="EMBL" id="MN184887">
    <property type="protein sequence ID" value="QEQ94971.1"/>
    <property type="molecule type" value="Genomic_DNA"/>
</dbReference>
<keyword evidence="3" id="KW-1185">Reference proteome</keyword>
<name>A0A5J6DB71_9CAUD</name>